<evidence type="ECO:0000256" key="3">
    <source>
        <dbReference type="ARBA" id="ARBA00022452"/>
    </source>
</evidence>
<dbReference type="PROSITE" id="PS52016">
    <property type="entry name" value="TONB_DEPENDENT_REC_3"/>
    <property type="match status" value="1"/>
</dbReference>
<dbReference type="GO" id="GO:0006826">
    <property type="term" value="P:iron ion transport"/>
    <property type="evidence" value="ECO:0007669"/>
    <property type="project" value="UniProtKB-KW"/>
</dbReference>
<evidence type="ECO:0000256" key="4">
    <source>
        <dbReference type="ARBA" id="ARBA00022496"/>
    </source>
</evidence>
<proteinExistence type="inferred from homology"/>
<evidence type="ECO:0000256" key="10">
    <source>
        <dbReference type="ARBA" id="ARBA00023237"/>
    </source>
</evidence>
<dbReference type="InterPro" id="IPR036942">
    <property type="entry name" value="Beta-barrel_TonB_sf"/>
</dbReference>
<protein>
    <submittedName>
        <fullName evidence="15">TonB-dependent receptor</fullName>
    </submittedName>
</protein>
<evidence type="ECO:0000256" key="7">
    <source>
        <dbReference type="ARBA" id="ARBA00023065"/>
    </source>
</evidence>
<evidence type="ECO:0000313" key="16">
    <source>
        <dbReference type="Proteomes" id="UP000031057"/>
    </source>
</evidence>
<comment type="caution">
    <text evidence="15">The sequence shown here is derived from an EMBL/GenBank/DDBJ whole genome shotgun (WGS) entry which is preliminary data.</text>
</comment>
<organism evidence="15 16">
    <name type="scientific">Novosphingobium malaysiense</name>
    <dbReference type="NCBI Taxonomy" id="1348853"/>
    <lineage>
        <taxon>Bacteria</taxon>
        <taxon>Pseudomonadati</taxon>
        <taxon>Pseudomonadota</taxon>
        <taxon>Alphaproteobacteria</taxon>
        <taxon>Sphingomonadales</taxon>
        <taxon>Sphingomonadaceae</taxon>
        <taxon>Novosphingobium</taxon>
    </lineage>
</organism>
<dbReference type="InterPro" id="IPR012910">
    <property type="entry name" value="Plug_dom"/>
</dbReference>
<keyword evidence="10 11" id="KW-0998">Cell outer membrane</keyword>
<keyword evidence="4" id="KW-0410">Iron transport</keyword>
<evidence type="ECO:0000259" key="14">
    <source>
        <dbReference type="Pfam" id="PF07715"/>
    </source>
</evidence>
<dbReference type="InterPro" id="IPR039426">
    <property type="entry name" value="TonB-dep_rcpt-like"/>
</dbReference>
<accession>A0A0B1ZWU4</accession>
<keyword evidence="9 11" id="KW-0472">Membrane</keyword>
<evidence type="ECO:0000313" key="15">
    <source>
        <dbReference type="EMBL" id="KHK93653.1"/>
    </source>
</evidence>
<dbReference type="Pfam" id="PF07715">
    <property type="entry name" value="Plug"/>
    <property type="match status" value="1"/>
</dbReference>
<dbReference type="STRING" id="1348853.LK12_02235"/>
<keyword evidence="2 11" id="KW-0813">Transport</keyword>
<evidence type="ECO:0000259" key="13">
    <source>
        <dbReference type="Pfam" id="PF00593"/>
    </source>
</evidence>
<dbReference type="InterPro" id="IPR000531">
    <property type="entry name" value="Beta-barrel_TonB"/>
</dbReference>
<evidence type="ECO:0000256" key="8">
    <source>
        <dbReference type="ARBA" id="ARBA00023077"/>
    </source>
</evidence>
<evidence type="ECO:0000256" key="9">
    <source>
        <dbReference type="ARBA" id="ARBA00023136"/>
    </source>
</evidence>
<reference evidence="15 16" key="1">
    <citation type="submission" date="2014-10" db="EMBL/GenBank/DDBJ databases">
        <title>Genome sequence of Novosphingobium malaysiense MUSC 273(T).</title>
        <authorList>
            <person name="Lee L.-H."/>
        </authorList>
    </citation>
    <scope>NUCLEOTIDE SEQUENCE [LARGE SCALE GENOMIC DNA]</scope>
    <source>
        <strain evidence="15 16">MUSC 273</strain>
    </source>
</reference>
<evidence type="ECO:0000256" key="6">
    <source>
        <dbReference type="ARBA" id="ARBA00023004"/>
    </source>
</evidence>
<dbReference type="SUPFAM" id="SSF56935">
    <property type="entry name" value="Porins"/>
    <property type="match status" value="1"/>
</dbReference>
<dbReference type="AlphaFoldDB" id="A0A0B1ZWU4"/>
<evidence type="ECO:0000256" key="11">
    <source>
        <dbReference type="PROSITE-ProRule" id="PRU01360"/>
    </source>
</evidence>
<name>A0A0B1ZWU4_9SPHN</name>
<feature type="domain" description="TonB-dependent receptor plug" evidence="14">
    <location>
        <begin position="42"/>
        <end position="147"/>
    </location>
</feature>
<feature type="domain" description="TonB-dependent receptor-like beta-barrel" evidence="13">
    <location>
        <begin position="328"/>
        <end position="761"/>
    </location>
</feature>
<keyword evidence="7" id="KW-0406">Ion transport</keyword>
<dbReference type="GO" id="GO:0009279">
    <property type="term" value="C:cell outer membrane"/>
    <property type="evidence" value="ECO:0007669"/>
    <property type="project" value="UniProtKB-SubCell"/>
</dbReference>
<evidence type="ECO:0000256" key="5">
    <source>
        <dbReference type="ARBA" id="ARBA00022692"/>
    </source>
</evidence>
<keyword evidence="5 11" id="KW-0812">Transmembrane</keyword>
<keyword evidence="3 11" id="KW-1134">Transmembrane beta strand</keyword>
<dbReference type="EMBL" id="JTDI01000001">
    <property type="protein sequence ID" value="KHK93653.1"/>
    <property type="molecule type" value="Genomic_DNA"/>
</dbReference>
<evidence type="ECO:0000256" key="2">
    <source>
        <dbReference type="ARBA" id="ARBA00022448"/>
    </source>
</evidence>
<keyword evidence="8 12" id="KW-0798">TonB box</keyword>
<dbReference type="Gene3D" id="2.40.170.20">
    <property type="entry name" value="TonB-dependent receptor, beta-barrel domain"/>
    <property type="match status" value="2"/>
</dbReference>
<keyword evidence="6" id="KW-0408">Iron</keyword>
<comment type="similarity">
    <text evidence="11 12">Belongs to the TonB-dependent receptor family.</text>
</comment>
<dbReference type="PANTHER" id="PTHR32552:SF81">
    <property type="entry name" value="TONB-DEPENDENT OUTER MEMBRANE RECEPTOR"/>
    <property type="match status" value="1"/>
</dbReference>
<evidence type="ECO:0000256" key="12">
    <source>
        <dbReference type="RuleBase" id="RU003357"/>
    </source>
</evidence>
<dbReference type="PANTHER" id="PTHR32552">
    <property type="entry name" value="FERRICHROME IRON RECEPTOR-RELATED"/>
    <property type="match status" value="1"/>
</dbReference>
<evidence type="ECO:0000256" key="1">
    <source>
        <dbReference type="ARBA" id="ARBA00004571"/>
    </source>
</evidence>
<dbReference type="Proteomes" id="UP000031057">
    <property type="component" value="Unassembled WGS sequence"/>
</dbReference>
<dbReference type="Pfam" id="PF00593">
    <property type="entry name" value="TonB_dep_Rec_b-barrel"/>
    <property type="match status" value="1"/>
</dbReference>
<gene>
    <name evidence="15" type="ORF">LK12_02235</name>
</gene>
<keyword evidence="15" id="KW-0675">Receptor</keyword>
<sequence>MVLANAALPGIAFAQDGPASDQKAVVSSEIIVTAQRREELSRDVPITVTTLGTDQLTTANANSLADISKLSTSLRFDSQGTFVQPTIRGVGTTVTTTNSGPNVGIYVDGFFQSNPEVADFQLLRVKSIQVLKGPQGTLFGRNTTGGAILITTDEPSTTTAAQFKASYGRFNTLTLQGYATTGLSDNVAVDIEGLYRKGDGFQDSIYAGYKHPGAFENWSVRAGIKADLSDSISVLVRYTHSSTDDPTALMSNAYVDRSGAAGIFDKVSPTGMAIYQANFFPTASAGQPLLPLYLQSPIFGFSVGNLIAGGLLPPDWSASDLPYATKPGDIASLDKISFRNKSDSVQGTVKADLGFADFTSYTQYRKDKAVNIQDLDATAAYTWLMHIGVMNETFSQEFLVNSKPGSRLQWTVGLNYFENTDDWDDSLASFLNQPFAPFGGASAKAKSYAAFADLTYAVTPRLFITVGGRYSHDLVTDAYFRNSFTNAFYEDENGDLVPLIAPDGTYLYPPGTAFPLDTLKNDSFTPRAVVRFKPSEESSIYASYTRGYKAGMLNVGGLSKRPIKPEKINAYEMGFKYEDRVFSLDLAAYYYDYKDLQVSSFQDGAVQLRNAASSEIYGVEGQLRYKVDSHLSVTAGAAWTHARYKKFPNDPYYSYCDPVAAAPDPLACGAGGIGSLVQTTVDGKGFRMQRAPDFTANLGAAYGFDLGGGRTTFSGNLYYTSKFFFDSAEQFLQKGYATLSLRAQWEDPSQHFTVAVYGDNVTDQRYLTQVQYNTLGVGAVWNAPVTWGVQLGVKY</sequence>
<comment type="subcellular location">
    <subcellularLocation>
        <location evidence="1 11">Cell outer membrane</location>
        <topology evidence="1 11">Multi-pass membrane protein</topology>
    </subcellularLocation>
</comment>
<keyword evidence="16" id="KW-1185">Reference proteome</keyword>